<dbReference type="Proteomes" id="UP000259273">
    <property type="component" value="Unassembled WGS sequence"/>
</dbReference>
<dbReference type="InterPro" id="IPR056090">
    <property type="entry name" value="DUF7673"/>
</dbReference>
<organism evidence="2 3">
    <name type="scientific">Haliea salexigens</name>
    <dbReference type="NCBI Taxonomy" id="287487"/>
    <lineage>
        <taxon>Bacteria</taxon>
        <taxon>Pseudomonadati</taxon>
        <taxon>Pseudomonadota</taxon>
        <taxon>Gammaproteobacteria</taxon>
        <taxon>Cellvibrionales</taxon>
        <taxon>Halieaceae</taxon>
        <taxon>Haliea</taxon>
    </lineage>
</organism>
<gene>
    <name evidence="2" type="ORF">DCP75_09830</name>
</gene>
<sequence length="134" mass="15188">MQSGADNNDKRERVLELLEEEAFLRSQLTVTAWDYRESVLALARLAQGDTSGSRTAAQVLLSLYDGSEWHMDLTDLGVLDWGYLQHALIVIRGRLVLGQSVEAAIDNGDQVFSHLCTLWAGLRNDRRYSNWYDD</sequence>
<dbReference type="EMBL" id="DMND01000133">
    <property type="protein sequence ID" value="HAN27997.1"/>
    <property type="molecule type" value="Genomic_DNA"/>
</dbReference>
<feature type="domain" description="DUF7673" evidence="1">
    <location>
        <begin position="37"/>
        <end position="119"/>
    </location>
</feature>
<reference evidence="2 3" key="1">
    <citation type="journal article" date="2018" name="Nat. Biotechnol.">
        <title>A standardized bacterial taxonomy based on genome phylogeny substantially revises the tree of life.</title>
        <authorList>
            <person name="Parks D.H."/>
            <person name="Chuvochina M."/>
            <person name="Waite D.W."/>
            <person name="Rinke C."/>
            <person name="Skarshewski A."/>
            <person name="Chaumeil P.A."/>
            <person name="Hugenholtz P."/>
        </authorList>
    </citation>
    <scope>NUCLEOTIDE SEQUENCE [LARGE SCALE GENOMIC DNA]</scope>
    <source>
        <strain evidence="2">UBA9158</strain>
    </source>
</reference>
<dbReference type="AlphaFoldDB" id="A0A3C1KMU8"/>
<proteinExistence type="predicted"/>
<protein>
    <recommendedName>
        <fullName evidence="1">DUF7673 domain-containing protein</fullName>
    </recommendedName>
</protein>
<comment type="caution">
    <text evidence="2">The sequence shown here is derived from an EMBL/GenBank/DDBJ whole genome shotgun (WGS) entry which is preliminary data.</text>
</comment>
<name>A0A3C1KMU8_9GAMM</name>
<dbReference type="Pfam" id="PF24720">
    <property type="entry name" value="DUF7673"/>
    <property type="match status" value="1"/>
</dbReference>
<evidence type="ECO:0000313" key="2">
    <source>
        <dbReference type="EMBL" id="HAN27997.1"/>
    </source>
</evidence>
<evidence type="ECO:0000313" key="3">
    <source>
        <dbReference type="Proteomes" id="UP000259273"/>
    </source>
</evidence>
<evidence type="ECO:0000259" key="1">
    <source>
        <dbReference type="Pfam" id="PF24720"/>
    </source>
</evidence>
<accession>A0A3C1KMU8</accession>